<name>A0A6B3VRZ8_9BACI</name>
<evidence type="ECO:0000256" key="1">
    <source>
        <dbReference type="SAM" id="Phobius"/>
    </source>
</evidence>
<dbReference type="AlphaFoldDB" id="A0A6B3VRZ8"/>
<feature type="transmembrane region" description="Helical" evidence="1">
    <location>
        <begin position="14"/>
        <end position="36"/>
    </location>
</feature>
<evidence type="ECO:0000313" key="6">
    <source>
        <dbReference type="Proteomes" id="UP000570010"/>
    </source>
</evidence>
<gene>
    <name evidence="4" type="ORF">G4D64_00115</name>
    <name evidence="3" type="ORF">H1Z61_00115</name>
</gene>
<dbReference type="Proteomes" id="UP000570010">
    <property type="component" value="Unassembled WGS sequence"/>
</dbReference>
<protein>
    <submittedName>
        <fullName evidence="3">PepSY domain-containing protein</fullName>
    </submittedName>
</protein>
<keyword evidence="1" id="KW-0472">Membrane</keyword>
<organism evidence="4 5">
    <name type="scientific">Bacillus aquiflavi</name>
    <dbReference type="NCBI Taxonomy" id="2672567"/>
    <lineage>
        <taxon>Bacteria</taxon>
        <taxon>Bacillati</taxon>
        <taxon>Bacillota</taxon>
        <taxon>Bacilli</taxon>
        <taxon>Bacillales</taxon>
        <taxon>Bacillaceae</taxon>
        <taxon>Bacillus</taxon>
    </lineage>
</organism>
<keyword evidence="5" id="KW-1185">Reference proteome</keyword>
<evidence type="ECO:0000313" key="5">
    <source>
        <dbReference type="Proteomes" id="UP000472971"/>
    </source>
</evidence>
<comment type="caution">
    <text evidence="4">The sequence shown here is derived from an EMBL/GenBank/DDBJ whole genome shotgun (WGS) entry which is preliminary data.</text>
</comment>
<dbReference type="Gene3D" id="3.10.450.40">
    <property type="match status" value="1"/>
</dbReference>
<dbReference type="RefSeq" id="WP_163238827.1">
    <property type="nucleotide sequence ID" value="NZ_CP082780.1"/>
</dbReference>
<proteinExistence type="predicted"/>
<reference evidence="4 5" key="1">
    <citation type="submission" date="2020-02" db="EMBL/GenBank/DDBJ databases">
        <title>Bacillus aquiflavi sp. nov., isolated from yellow water of strong flavor Chinese baijiu in Yibin region of China.</title>
        <authorList>
            <person name="Xie J."/>
        </authorList>
    </citation>
    <scope>NUCLEOTIDE SEQUENCE [LARGE SCALE GENOMIC DNA]</scope>
    <source>
        <strain evidence="4 5">3H-10</strain>
    </source>
</reference>
<dbReference type="InterPro" id="IPR025711">
    <property type="entry name" value="PepSY"/>
</dbReference>
<evidence type="ECO:0000313" key="4">
    <source>
        <dbReference type="EMBL" id="NEY79948.1"/>
    </source>
</evidence>
<reference evidence="3 6" key="2">
    <citation type="submission" date="2020-07" db="EMBL/GenBank/DDBJ databases">
        <authorList>
            <person name="Feng H."/>
        </authorList>
    </citation>
    <scope>NUCLEOTIDE SEQUENCE [LARGE SCALE GENOMIC DNA]</scope>
    <source>
        <strain evidence="6">s-12</strain>
        <strain evidence="3">S-12</strain>
    </source>
</reference>
<feature type="domain" description="PepSY" evidence="2">
    <location>
        <begin position="58"/>
        <end position="113"/>
    </location>
</feature>
<dbReference type="EMBL" id="JAAIWN010000001">
    <property type="protein sequence ID" value="NEY79948.1"/>
    <property type="molecule type" value="Genomic_DNA"/>
</dbReference>
<evidence type="ECO:0000313" key="3">
    <source>
        <dbReference type="EMBL" id="MBA4535572.1"/>
    </source>
</evidence>
<dbReference type="Pfam" id="PF03413">
    <property type="entry name" value="PepSY"/>
    <property type="match status" value="1"/>
</dbReference>
<keyword evidence="1" id="KW-1133">Transmembrane helix</keyword>
<dbReference type="EMBL" id="JACEIO010000001">
    <property type="protein sequence ID" value="MBA4535572.1"/>
    <property type="molecule type" value="Genomic_DNA"/>
</dbReference>
<evidence type="ECO:0000259" key="2">
    <source>
        <dbReference type="Pfam" id="PF03413"/>
    </source>
</evidence>
<accession>A0A6B3VRZ8</accession>
<dbReference type="Proteomes" id="UP000472971">
    <property type="component" value="Unassembled WGS sequence"/>
</dbReference>
<keyword evidence="1" id="KW-0812">Transmembrane</keyword>
<sequence length="119" mass="13860">MSKEKTKNQRYQQLVLVIFASILLLLTIFGAITYAINNNNDRNRYLTERKQGVNEATITEEEAVQIAINRVDGTVKEVEFKYKNDVLVYKVEIERQSEEHKLYIDAQSGEIVAYKRDDD</sequence>